<dbReference type="CDD" id="cd07208">
    <property type="entry name" value="Pat_hypo_Ecoli_yjju_like"/>
    <property type="match status" value="1"/>
</dbReference>
<dbReference type="PROSITE" id="PS51635">
    <property type="entry name" value="PNPLA"/>
    <property type="match status" value="1"/>
</dbReference>
<dbReference type="InterPro" id="IPR050301">
    <property type="entry name" value="NTE"/>
</dbReference>
<feature type="short sequence motif" description="DGA/G" evidence="4">
    <location>
        <begin position="161"/>
        <end position="163"/>
    </location>
</feature>
<dbReference type="EMBL" id="JACRWH010000002">
    <property type="protein sequence ID" value="MBC6011291.1"/>
    <property type="molecule type" value="Genomic_DNA"/>
</dbReference>
<dbReference type="Pfam" id="PF01734">
    <property type="entry name" value="Patatin"/>
    <property type="match status" value="1"/>
</dbReference>
<keyword evidence="3 4" id="KW-0443">Lipid metabolism</keyword>
<dbReference type="InterPro" id="IPR016035">
    <property type="entry name" value="Acyl_Trfase/lysoPLipase"/>
</dbReference>
<dbReference type="RefSeq" id="WP_186998384.1">
    <property type="nucleotide sequence ID" value="NZ_JACRWH010000002.1"/>
</dbReference>
<feature type="short sequence motif" description="GXGXXG" evidence="4">
    <location>
        <begin position="11"/>
        <end position="16"/>
    </location>
</feature>
<evidence type="ECO:0000313" key="7">
    <source>
        <dbReference type="Proteomes" id="UP000649075"/>
    </source>
</evidence>
<dbReference type="Gene3D" id="3.40.1090.10">
    <property type="entry name" value="Cytosolic phospholipase A2 catalytic domain"/>
    <property type="match status" value="2"/>
</dbReference>
<evidence type="ECO:0000256" key="1">
    <source>
        <dbReference type="ARBA" id="ARBA00022801"/>
    </source>
</evidence>
<gene>
    <name evidence="6" type="ORF">H8911_00780</name>
</gene>
<dbReference type="PANTHER" id="PTHR14226:SF25">
    <property type="entry name" value="PHOSPHOESTERASE"/>
    <property type="match status" value="1"/>
</dbReference>
<evidence type="ECO:0000256" key="3">
    <source>
        <dbReference type="ARBA" id="ARBA00023098"/>
    </source>
</evidence>
<feature type="short sequence motif" description="GXSXG" evidence="4">
    <location>
        <begin position="38"/>
        <end position="42"/>
    </location>
</feature>
<reference evidence="6 7" key="1">
    <citation type="submission" date="2020-08" db="EMBL/GenBank/DDBJ databases">
        <authorList>
            <person name="Liu C."/>
            <person name="Sun Q."/>
        </authorList>
    </citation>
    <scope>NUCLEOTIDE SEQUENCE [LARGE SCALE GENOMIC DNA]</scope>
    <source>
        <strain evidence="6 7">L34</strain>
    </source>
</reference>
<name>A0ABR7KFT1_9FIRM</name>
<organism evidence="6 7">
    <name type="scientific">Holdemanella hominis</name>
    <dbReference type="NCBI Taxonomy" id="2764327"/>
    <lineage>
        <taxon>Bacteria</taxon>
        <taxon>Bacillati</taxon>
        <taxon>Bacillota</taxon>
        <taxon>Erysipelotrichia</taxon>
        <taxon>Erysipelotrichales</taxon>
        <taxon>Erysipelotrichaceae</taxon>
        <taxon>Holdemanella</taxon>
    </lineage>
</organism>
<feature type="active site" description="Nucleophile" evidence="4">
    <location>
        <position position="40"/>
    </location>
</feature>
<dbReference type="SUPFAM" id="SSF52151">
    <property type="entry name" value="FabD/lysophospholipase-like"/>
    <property type="match status" value="1"/>
</dbReference>
<sequence>MLEEKGLVLEGGGFRGMYTSGVIDVFMENHIDFNQVVGVSAGAAFGCNIKSKQIGRALRYNKRFCRDPRYSGLRSFIKTGDLYNKEFAYGVVPTILDPFDTKVFKENPLRFTVVCTDICTGKPVYHEIKNGDALDIEWIRASSSIPIVSKPVKLDEYELLDGGVSDSIPVDWMLERTKKTVVVLTRDHTYRKKPMKYINLIKKAFKEYPNLQHDLENRHIVYNETLDKIDKLERGGQIFVIRPSKPIACAMIEKDPSHLQEIYDIGRRDALNSLEELKKYL</sequence>
<evidence type="ECO:0000256" key="4">
    <source>
        <dbReference type="PROSITE-ProRule" id="PRU01161"/>
    </source>
</evidence>
<dbReference type="InterPro" id="IPR037483">
    <property type="entry name" value="YjjU-like"/>
</dbReference>
<dbReference type="InterPro" id="IPR002641">
    <property type="entry name" value="PNPLA_dom"/>
</dbReference>
<dbReference type="PANTHER" id="PTHR14226">
    <property type="entry name" value="NEUROPATHY TARGET ESTERASE/SWISS CHEESE D.MELANOGASTER"/>
    <property type="match status" value="1"/>
</dbReference>
<feature type="domain" description="PNPLA" evidence="5">
    <location>
        <begin position="7"/>
        <end position="174"/>
    </location>
</feature>
<keyword evidence="7" id="KW-1185">Reference proteome</keyword>
<evidence type="ECO:0000259" key="5">
    <source>
        <dbReference type="PROSITE" id="PS51635"/>
    </source>
</evidence>
<keyword evidence="1 4" id="KW-0378">Hydrolase</keyword>
<feature type="active site" description="Proton acceptor" evidence="4">
    <location>
        <position position="161"/>
    </location>
</feature>
<comment type="caution">
    <text evidence="6">The sequence shown here is derived from an EMBL/GenBank/DDBJ whole genome shotgun (WGS) entry which is preliminary data.</text>
</comment>
<protein>
    <submittedName>
        <fullName evidence="6">Patatin family protein</fullName>
    </submittedName>
</protein>
<evidence type="ECO:0000256" key="2">
    <source>
        <dbReference type="ARBA" id="ARBA00022963"/>
    </source>
</evidence>
<dbReference type="InterPro" id="IPR045943">
    <property type="entry name" value="DUF6363"/>
</dbReference>
<accession>A0ABR7KFT1</accession>
<dbReference type="Pfam" id="PF19890">
    <property type="entry name" value="DUF6363"/>
    <property type="match status" value="1"/>
</dbReference>
<dbReference type="Proteomes" id="UP000649075">
    <property type="component" value="Unassembled WGS sequence"/>
</dbReference>
<keyword evidence="2 4" id="KW-0442">Lipid degradation</keyword>
<evidence type="ECO:0000313" key="6">
    <source>
        <dbReference type="EMBL" id="MBC6011291.1"/>
    </source>
</evidence>
<proteinExistence type="predicted"/>